<proteinExistence type="predicted"/>
<dbReference type="Proteomes" id="UP000244937">
    <property type="component" value="Chromosome"/>
</dbReference>
<accession>A0A2S1SK53</accession>
<keyword evidence="2" id="KW-1185">Reference proteome</keyword>
<dbReference type="RefSeq" id="WP_108904526.1">
    <property type="nucleotide sequence ID" value="NZ_CP029187.1"/>
</dbReference>
<dbReference type="OrthoDB" id="948713at2"/>
<dbReference type="AlphaFoldDB" id="A0A2S1SK53"/>
<evidence type="ECO:0000313" key="2">
    <source>
        <dbReference type="Proteomes" id="UP000244937"/>
    </source>
</evidence>
<dbReference type="EMBL" id="CP029187">
    <property type="protein sequence ID" value="AWI26749.1"/>
    <property type="molecule type" value="Genomic_DNA"/>
</dbReference>
<sequence length="167" mass="19177">MENLWKNNKDGSFTLIRNGNEAGVYNDSNSGKSCTAIITLKNSQYKINRKGFWKTDILLCDEAGKEVLWVKSLNWYGRSYTLTFDNETFTLKIGNNPLSEWSLYKNDILQLTYSLKSLNGKSGLEIREDFDNPVWFHYLLWYLIKPVIVENTGSDDELMLLLVAAAS</sequence>
<organism evidence="1 2">
    <name type="scientific">Flavobacterium pallidum</name>
    <dbReference type="NCBI Taxonomy" id="2172098"/>
    <lineage>
        <taxon>Bacteria</taxon>
        <taxon>Pseudomonadati</taxon>
        <taxon>Bacteroidota</taxon>
        <taxon>Flavobacteriia</taxon>
        <taxon>Flavobacteriales</taxon>
        <taxon>Flavobacteriaceae</taxon>
        <taxon>Flavobacterium</taxon>
    </lineage>
</organism>
<reference evidence="1 2" key="1">
    <citation type="submission" date="2018-05" db="EMBL/GenBank/DDBJ databases">
        <title>Genome sequencing of Flavobacterium sp. HYN0049.</title>
        <authorList>
            <person name="Yi H."/>
            <person name="Baek C."/>
        </authorList>
    </citation>
    <scope>NUCLEOTIDE SEQUENCE [LARGE SCALE GENOMIC DNA]</scope>
    <source>
        <strain evidence="1 2">HYN0049</strain>
    </source>
</reference>
<evidence type="ECO:0000313" key="1">
    <source>
        <dbReference type="EMBL" id="AWI26749.1"/>
    </source>
</evidence>
<name>A0A2S1SK53_9FLAO</name>
<gene>
    <name evidence="1" type="ORF">HYN49_13070</name>
</gene>
<protein>
    <submittedName>
        <fullName evidence="1">Uncharacterized protein</fullName>
    </submittedName>
</protein>
<dbReference type="KEGG" id="fpal:HYN49_13070"/>